<dbReference type="GO" id="GO:0007165">
    <property type="term" value="P:signal transduction"/>
    <property type="evidence" value="ECO:0007669"/>
    <property type="project" value="InterPro"/>
</dbReference>
<dbReference type="NCBIfam" id="TIGR04276">
    <property type="entry name" value="FxsC_Cterm"/>
    <property type="match status" value="1"/>
</dbReference>
<reference evidence="3 4" key="1">
    <citation type="submission" date="2020-03" db="EMBL/GenBank/DDBJ databases">
        <title>Whole genome shotgun sequence of Phytohabitans houttuyneae NBRC 108639.</title>
        <authorList>
            <person name="Komaki H."/>
            <person name="Tamura T."/>
        </authorList>
    </citation>
    <scope>NUCLEOTIDE SEQUENCE [LARGE SCALE GENOMIC DNA]</scope>
    <source>
        <strain evidence="3 4">NBRC 108639</strain>
    </source>
</reference>
<dbReference type="PROSITE" id="PS50104">
    <property type="entry name" value="TIR"/>
    <property type="match status" value="1"/>
</dbReference>
<dbReference type="InterPro" id="IPR026367">
    <property type="entry name" value="FxsC_C"/>
</dbReference>
<dbReference type="SUPFAM" id="SSF52200">
    <property type="entry name" value="Toll/Interleukin receptor TIR domain"/>
    <property type="match status" value="1"/>
</dbReference>
<dbReference type="Gene3D" id="3.40.50.10140">
    <property type="entry name" value="Toll/interleukin-1 receptor homology (TIR) domain"/>
    <property type="match status" value="1"/>
</dbReference>
<comment type="caution">
    <text evidence="3">The sequence shown here is derived from an EMBL/GenBank/DDBJ whole genome shotgun (WGS) entry which is preliminary data.</text>
</comment>
<dbReference type="InterPro" id="IPR035897">
    <property type="entry name" value="Toll_tir_struct_dom_sf"/>
</dbReference>
<dbReference type="Proteomes" id="UP000482800">
    <property type="component" value="Unassembled WGS sequence"/>
</dbReference>
<dbReference type="InterPro" id="IPR047603">
    <property type="entry name" value="FxsC_N"/>
</dbReference>
<dbReference type="InterPro" id="IPR000157">
    <property type="entry name" value="TIR_dom"/>
</dbReference>
<reference evidence="3 4" key="2">
    <citation type="submission" date="2020-03" db="EMBL/GenBank/DDBJ databases">
        <authorList>
            <person name="Ichikawa N."/>
            <person name="Kimura A."/>
            <person name="Kitahashi Y."/>
            <person name="Uohara A."/>
        </authorList>
    </citation>
    <scope>NUCLEOTIDE SEQUENCE [LARGE SCALE GENOMIC DNA]</scope>
    <source>
        <strain evidence="3 4">NBRC 108639</strain>
    </source>
</reference>
<sequence length="413" mass="46417">MLYFFLSYARGDDDDSVQKFFHDLSKEVRVHAGLAAGEEVGFFDVHSLEVGATWSPRLVEALSRCQSFIALVSPRYLLSEPCGREWTIFAERVRRYERDVGVTPSALLPLLWLPPPNLPDAVAALQYQNDVLPEAYGRTGLRQLMRLQRHQDSYYDLIVELARQIVQTAGAHRVPTTGAGIDFKDVQSAFHPRATGRAAVPRQPGHTQQVQFVVAAPARGELSAEELATIDRDSQYYGATSVEWAPYRPTLPVPIADYARTVAERRSFRAEVAGTAGLAQRIGDARRGNQIVVLLVDVWSTMLNEYRQALAECNQLDQNSEEPVTAIMVPLNFDDLQGQRHRRQLTDSLRAIFYRRTVHGDDVMFRSSILTHQAFDADLQVVLETARNRVFTNGTVHNRPQGQAVRRPILQGP</sequence>
<protein>
    <recommendedName>
        <fullName evidence="2">TIR domain-containing protein</fullName>
    </recommendedName>
</protein>
<evidence type="ECO:0000256" key="1">
    <source>
        <dbReference type="SAM" id="MobiDB-lite"/>
    </source>
</evidence>
<feature type="domain" description="TIR" evidence="2">
    <location>
        <begin position="1"/>
        <end position="145"/>
    </location>
</feature>
<proteinExistence type="predicted"/>
<dbReference type="AlphaFoldDB" id="A0A6V8K6M1"/>
<dbReference type="NCBIfam" id="NF040588">
    <property type="entry name" value="FxsC_Nterm"/>
    <property type="match status" value="1"/>
</dbReference>
<evidence type="ECO:0000313" key="3">
    <source>
        <dbReference type="EMBL" id="GFJ77636.1"/>
    </source>
</evidence>
<dbReference type="EMBL" id="BLPF01000001">
    <property type="protein sequence ID" value="GFJ77636.1"/>
    <property type="molecule type" value="Genomic_DNA"/>
</dbReference>
<gene>
    <name evidence="3" type="ORF">Phou_018160</name>
</gene>
<evidence type="ECO:0000259" key="2">
    <source>
        <dbReference type="PROSITE" id="PS50104"/>
    </source>
</evidence>
<organism evidence="3 4">
    <name type="scientific">Phytohabitans houttuyneae</name>
    <dbReference type="NCBI Taxonomy" id="1076126"/>
    <lineage>
        <taxon>Bacteria</taxon>
        <taxon>Bacillati</taxon>
        <taxon>Actinomycetota</taxon>
        <taxon>Actinomycetes</taxon>
        <taxon>Micromonosporales</taxon>
        <taxon>Micromonosporaceae</taxon>
    </lineage>
</organism>
<keyword evidence="4" id="KW-1185">Reference proteome</keyword>
<dbReference type="RefSeq" id="WP_173055138.1">
    <property type="nucleotide sequence ID" value="NZ_BAABGO010000018.1"/>
</dbReference>
<name>A0A6V8K6M1_9ACTN</name>
<feature type="region of interest" description="Disordered" evidence="1">
    <location>
        <begin position="394"/>
        <end position="413"/>
    </location>
</feature>
<dbReference type="Pfam" id="PF13676">
    <property type="entry name" value="TIR_2"/>
    <property type="match status" value="1"/>
</dbReference>
<accession>A0A6V8K6M1</accession>
<evidence type="ECO:0000313" key="4">
    <source>
        <dbReference type="Proteomes" id="UP000482800"/>
    </source>
</evidence>